<dbReference type="Pfam" id="PF12637">
    <property type="entry name" value="TSCPD"/>
    <property type="match status" value="1"/>
</dbReference>
<dbReference type="EC" id="1.17.4.1" evidence="3 13"/>
<dbReference type="SUPFAM" id="SSF51998">
    <property type="entry name" value="PFL-like glycyl radical enzymes"/>
    <property type="match status" value="1"/>
</dbReference>
<keyword evidence="9" id="KW-1015">Disulfide bond</keyword>
<keyword evidence="8 13" id="KW-0560">Oxidoreductase</keyword>
<evidence type="ECO:0000259" key="15">
    <source>
        <dbReference type="SMART" id="SM00305"/>
    </source>
</evidence>
<dbReference type="NCBIfam" id="TIGR01443">
    <property type="entry name" value="intein_Cterm"/>
    <property type="match status" value="1"/>
</dbReference>
<evidence type="ECO:0000313" key="16">
    <source>
        <dbReference type="EMBL" id="PIT87054.1"/>
    </source>
</evidence>
<dbReference type="InterPro" id="IPR013344">
    <property type="entry name" value="RNR_NrdJ/NrdZ"/>
</dbReference>
<comment type="similarity">
    <text evidence="2 13">Belongs to the ribonucleoside diphosphate reductase class-2 family.</text>
</comment>
<dbReference type="GO" id="GO:0031419">
    <property type="term" value="F:cobalamin binding"/>
    <property type="evidence" value="ECO:0007669"/>
    <property type="project" value="UniProtKB-KW"/>
</dbReference>
<dbReference type="SMART" id="SM00305">
    <property type="entry name" value="HintC"/>
    <property type="match status" value="1"/>
</dbReference>
<evidence type="ECO:0000256" key="6">
    <source>
        <dbReference type="ARBA" id="ARBA00022634"/>
    </source>
</evidence>
<feature type="region of interest" description="Disordered" evidence="14">
    <location>
        <begin position="746"/>
        <end position="771"/>
    </location>
</feature>
<reference evidence="17" key="1">
    <citation type="submission" date="2017-09" db="EMBL/GenBank/DDBJ databases">
        <title>Depth-based differentiation of microbial function through sediment-hosted aquifers and enrichment of novel symbionts in the deep terrestrial subsurface.</title>
        <authorList>
            <person name="Probst A.J."/>
            <person name="Ladd B."/>
            <person name="Jarett J.K."/>
            <person name="Geller-Mcgrath D.E."/>
            <person name="Sieber C.M.K."/>
            <person name="Emerson J.B."/>
            <person name="Anantharaman K."/>
            <person name="Thomas B.C."/>
            <person name="Malmstrom R."/>
            <person name="Stieglmeier M."/>
            <person name="Klingl A."/>
            <person name="Woyke T."/>
            <person name="Ryan C.M."/>
            <person name="Banfield J.F."/>
        </authorList>
    </citation>
    <scope>NUCLEOTIDE SEQUENCE [LARGE SCALE GENOMIC DNA]</scope>
</reference>
<dbReference type="NCBIfam" id="TIGR02504">
    <property type="entry name" value="NrdJ_Z"/>
    <property type="match status" value="1"/>
</dbReference>
<evidence type="ECO:0000256" key="1">
    <source>
        <dbReference type="ARBA" id="ARBA00001922"/>
    </source>
</evidence>
<dbReference type="SUPFAM" id="SSF51294">
    <property type="entry name" value="Hedgehog/intein (Hint) domain"/>
    <property type="match status" value="1"/>
</dbReference>
<evidence type="ECO:0000256" key="13">
    <source>
        <dbReference type="RuleBase" id="RU364064"/>
    </source>
</evidence>
<organism evidence="16 17">
    <name type="scientific">Candidatus Magasanikbacteria bacterium CG10_big_fil_rev_8_21_14_0_10_40_10</name>
    <dbReference type="NCBI Taxonomy" id="1974648"/>
    <lineage>
        <taxon>Bacteria</taxon>
        <taxon>Candidatus Magasanikiibacteriota</taxon>
    </lineage>
</organism>
<protein>
    <recommendedName>
        <fullName evidence="4 13">Vitamin B12-dependent ribonucleotide reductase</fullName>
        <ecNumber evidence="3 13">1.17.4.1</ecNumber>
    </recommendedName>
</protein>
<dbReference type="Proteomes" id="UP000231183">
    <property type="component" value="Unassembled WGS sequence"/>
</dbReference>
<dbReference type="PANTHER" id="PTHR43371">
    <property type="entry name" value="VITAMIN B12-DEPENDENT RIBONUCLEOTIDE REDUCTASE"/>
    <property type="match status" value="1"/>
</dbReference>
<dbReference type="Pfam" id="PF02867">
    <property type="entry name" value="Ribonuc_red_lgC"/>
    <property type="match status" value="2"/>
</dbReference>
<dbReference type="InterPro" id="IPR036844">
    <property type="entry name" value="Hint_dom_sf"/>
</dbReference>
<keyword evidence="6 13" id="KW-0237">DNA synthesis</keyword>
<evidence type="ECO:0000256" key="11">
    <source>
        <dbReference type="ARBA" id="ARBA00025437"/>
    </source>
</evidence>
<dbReference type="GO" id="GO:0071897">
    <property type="term" value="P:DNA biosynthetic process"/>
    <property type="evidence" value="ECO:0007669"/>
    <property type="project" value="UniProtKB-KW"/>
</dbReference>
<evidence type="ECO:0000256" key="14">
    <source>
        <dbReference type="SAM" id="MobiDB-lite"/>
    </source>
</evidence>
<keyword evidence="5 13" id="KW-0846">Cobalamin</keyword>
<evidence type="ECO:0000256" key="2">
    <source>
        <dbReference type="ARBA" id="ARBA00007405"/>
    </source>
</evidence>
<evidence type="ECO:0000256" key="10">
    <source>
        <dbReference type="ARBA" id="ARBA00023285"/>
    </source>
</evidence>
<evidence type="ECO:0000313" key="17">
    <source>
        <dbReference type="Proteomes" id="UP000231183"/>
    </source>
</evidence>
<dbReference type="EMBL" id="PFBX01000055">
    <property type="protein sequence ID" value="PIT87054.1"/>
    <property type="molecule type" value="Genomic_DNA"/>
</dbReference>
<dbReference type="CDD" id="cd02888">
    <property type="entry name" value="RNR_II_dimer"/>
    <property type="match status" value="1"/>
</dbReference>
<accession>A0A2M6W2M4</accession>
<name>A0A2M6W2M4_9BACT</name>
<evidence type="ECO:0000256" key="12">
    <source>
        <dbReference type="ARBA" id="ARBA00047754"/>
    </source>
</evidence>
<feature type="domain" description="Hint" evidence="15">
    <location>
        <begin position="51"/>
        <end position="97"/>
    </location>
</feature>
<dbReference type="PROSITE" id="PS50818">
    <property type="entry name" value="INTEIN_C_TER"/>
    <property type="match status" value="1"/>
</dbReference>
<dbReference type="InterPro" id="IPR030934">
    <property type="entry name" value="Intein_C"/>
</dbReference>
<feature type="compositionally biased region" description="Basic and acidic residues" evidence="14">
    <location>
        <begin position="751"/>
        <end position="770"/>
    </location>
</feature>
<dbReference type="AlphaFoldDB" id="A0A2M6W2M4"/>
<evidence type="ECO:0000256" key="4">
    <source>
        <dbReference type="ARBA" id="ARBA00014409"/>
    </source>
</evidence>
<evidence type="ECO:0000256" key="5">
    <source>
        <dbReference type="ARBA" id="ARBA00022628"/>
    </source>
</evidence>
<sequence length="1040" mass="114931">MEKDKKENRHPLYQLSISYESEIKKYAELIGFISKDKQDKLIQLNKMVGGKQKNNPAEQLVASINYIGEEEVYDIQTDSGKFCANGVVVHNCFIQSVKDDLVNEGGIMDLWVREARLFKYGSGTGSNFSALRGEGESLSGGGNSSGLMSWLKIGDRAAGAIKSGGTTRRAAKMVIVNTDHPDIEKFIEWKVKEEKKVAVLLAAGYDSSYEGEAYQTVSGQNSNNTVRVDLKFMQTVEQDGDWNLISRTDGRIIKTLPARQLWNKIAQAAWSCADPGLQFDTTINDWHTCPRSGRINASNPCSEYMFLDDTACNLASINLGHYYDSENSVFDVEGFRNTVRVWTLVLETSVLMAQYPSFEIAKRSYEFRTLGLGYANIGSVLMTAGLPYDSPEAMAFAACVTAVMTAESYASSAQIARSVGPFKEYEKNKTEMLRVIRDHRRAAYNADDKEYEGLSIIPTGIDSRKAPEYLLKAARESWDRALDMGEKYGFRNAQTTVLAPTGTIGLIMDCATTGVEPDFALVKFKKLAGGGYFKIVNSAVSSALRFLGYTENQIDDIIRYLKGSGTLQGSTGITTESLKAKGFLAEDLAKIEKALPAVFELPFAFNVWSLGEACLSRLGFGKEQAEDSNFNLLKALGYSDEEIIKANEYVCGAMTIEGAPHLKKEHYDVFDTANKNGKKGKRYIHYLGHIRMMAAVQPFISGAISKTINMPNEASVEDVKTAYMASWKLGLKANAIYRDGCKLSQPLSTRSSDKNEKDKDKNEDQEKGAKEVSNAIGEKKYFLSNQTQMVEQLVEAEQVMIKYAHDGSSQGLRVYLHGEQRKLPYKRGGITVKAKIAGQSVFIRTGEYPDGRLGEVFIDMYKEGAAFRSMLNLFAVSVSIGLQYGIPLEEYVNKFTFTRFEPSGMTDHPNIKNCTSIIDFVFRVLGMEYLGRTDFVQVKPQGIQKNRVEQLAKLEARAAGQEALDLDGATVTNPIIKTNKQQAVLPNMPKVEIDMSADSINAHLSGMQSDAPPCPTCGHTTIRNGTCYKCLNCGSTTGCS</sequence>
<comment type="cofactor">
    <cofactor evidence="1 13">
        <name>adenosylcob(III)alamin</name>
        <dbReference type="ChEBI" id="CHEBI:18408"/>
    </cofactor>
</comment>
<evidence type="ECO:0000256" key="3">
    <source>
        <dbReference type="ARBA" id="ARBA00012274"/>
    </source>
</evidence>
<dbReference type="InterPro" id="IPR024434">
    <property type="entry name" value="TSCPD_dom"/>
</dbReference>
<dbReference type="Gene3D" id="3.20.70.20">
    <property type="match status" value="2"/>
</dbReference>
<dbReference type="InterPro" id="IPR003586">
    <property type="entry name" value="Hint_dom_C"/>
</dbReference>
<dbReference type="GO" id="GO:0004748">
    <property type="term" value="F:ribonucleoside-diphosphate reductase activity, thioredoxin disulfide as acceptor"/>
    <property type="evidence" value="ECO:0007669"/>
    <property type="project" value="UniProtKB-EC"/>
</dbReference>
<dbReference type="PANTHER" id="PTHR43371:SF1">
    <property type="entry name" value="RIBONUCLEOSIDE-DIPHOSPHATE REDUCTASE"/>
    <property type="match status" value="1"/>
</dbReference>
<gene>
    <name evidence="16" type="ORF">COU31_05170</name>
</gene>
<evidence type="ECO:0000256" key="8">
    <source>
        <dbReference type="ARBA" id="ARBA00023002"/>
    </source>
</evidence>
<comment type="caution">
    <text evidence="16">The sequence shown here is derived from an EMBL/GenBank/DDBJ whole genome shotgun (WGS) entry which is preliminary data.</text>
</comment>
<dbReference type="GO" id="GO:0000166">
    <property type="term" value="F:nucleotide binding"/>
    <property type="evidence" value="ECO:0007669"/>
    <property type="project" value="UniProtKB-KW"/>
</dbReference>
<keyword evidence="7 13" id="KW-0547">Nucleotide-binding</keyword>
<evidence type="ECO:0000256" key="7">
    <source>
        <dbReference type="ARBA" id="ARBA00022741"/>
    </source>
</evidence>
<keyword evidence="10 13" id="KW-0170">Cobalt</keyword>
<dbReference type="InterPro" id="IPR050862">
    <property type="entry name" value="RdRp_reductase_class-2"/>
</dbReference>
<comment type="catalytic activity">
    <reaction evidence="12 13">
        <text>a 2'-deoxyribonucleoside 5'-diphosphate + [thioredoxin]-disulfide + H2O = a ribonucleoside 5'-diphosphate + [thioredoxin]-dithiol</text>
        <dbReference type="Rhea" id="RHEA:23252"/>
        <dbReference type="Rhea" id="RHEA-COMP:10698"/>
        <dbReference type="Rhea" id="RHEA-COMP:10700"/>
        <dbReference type="ChEBI" id="CHEBI:15377"/>
        <dbReference type="ChEBI" id="CHEBI:29950"/>
        <dbReference type="ChEBI" id="CHEBI:50058"/>
        <dbReference type="ChEBI" id="CHEBI:57930"/>
        <dbReference type="ChEBI" id="CHEBI:73316"/>
        <dbReference type="EC" id="1.17.4.1"/>
    </reaction>
</comment>
<evidence type="ECO:0000256" key="9">
    <source>
        <dbReference type="ARBA" id="ARBA00023157"/>
    </source>
</evidence>
<comment type="function">
    <text evidence="11 13">Catalyzes the reduction of ribonucleotides to deoxyribonucleotides. May function to provide a pool of deoxyribonucleotide precursors for DNA repair during oxygen limitation and/or for immediate growth after restoration of oxygen.</text>
</comment>
<dbReference type="PRINTS" id="PR01183">
    <property type="entry name" value="RIBORDTASEM1"/>
</dbReference>
<dbReference type="InterPro" id="IPR000788">
    <property type="entry name" value="RNR_lg_C"/>
</dbReference>
<proteinExistence type="inferred from homology"/>